<proteinExistence type="predicted"/>
<keyword evidence="1" id="KW-0732">Signal</keyword>
<feature type="signal peptide" evidence="1">
    <location>
        <begin position="1"/>
        <end position="21"/>
    </location>
</feature>
<evidence type="ECO:0000259" key="2">
    <source>
        <dbReference type="Pfam" id="PF13449"/>
    </source>
</evidence>
<sequence length="416" mass="45765">MRNPFLLLTLLSAGLALGQGAQVVGVYTLPPTPIRVLNPHLSQEEVAESQRAGWPATDRPAIGSSLYYLGDGRFLGSTDRGPNGDCPGGKFFPLPRFAPSLVFFRLEGREIRLERSLPLRNLGGKLISGLPNLPGEEVPFTDKECKTRLSLDPDGVDVEDVVATPSGGFWMVEENSPSLLYATSSGRVVVRYTPEGVRPAASYPVRDGLPAILRQRRANRGLENLALSQDGKTAWVVLQSPIGPTSEPAFDRSLVARAVRLDVSDPLRAKVTGLYLVPFSDPKEYPKPNRPRDMKYSAAAFVKDQTILLLERAEGGARVYLVNFAQSTNLLEHPNGESPELDKAGMDYAALGIKLPERRLLLETWRLEEFDTDKLEGIALLEDGQTLALVDDNDFAITGKEGPSRLWLVRLDRRLR</sequence>
<gene>
    <name evidence="3" type="ORF">Mlute_01174</name>
</gene>
<dbReference type="RefSeq" id="WP_119359832.1">
    <property type="nucleotide sequence ID" value="NZ_QWKZ01000029.1"/>
</dbReference>
<dbReference type="PANTHER" id="PTHR37957">
    <property type="entry name" value="BLR7070 PROTEIN"/>
    <property type="match status" value="1"/>
</dbReference>
<comment type="caution">
    <text evidence="3">The sequence shown here is derived from an EMBL/GenBank/DDBJ whole genome shotgun (WGS) entry which is preliminary data.</text>
</comment>
<evidence type="ECO:0000313" key="4">
    <source>
        <dbReference type="Proteomes" id="UP000265800"/>
    </source>
</evidence>
<evidence type="ECO:0000313" key="3">
    <source>
        <dbReference type="EMBL" id="RIH86727.1"/>
    </source>
</evidence>
<feature type="domain" description="Phytase-like" evidence="2">
    <location>
        <begin position="144"/>
        <end position="395"/>
    </location>
</feature>
<dbReference type="EMBL" id="QWKZ01000029">
    <property type="protein sequence ID" value="RIH86727.1"/>
    <property type="molecule type" value="Genomic_DNA"/>
</dbReference>
<keyword evidence="4" id="KW-1185">Reference proteome</keyword>
<reference evidence="3 4" key="1">
    <citation type="submission" date="2018-08" db="EMBL/GenBank/DDBJ databases">
        <title>Meiothermus luteus KCTC 52599 genome sequencing project.</title>
        <authorList>
            <person name="Da Costa M.S."/>
            <person name="Albuquerque L."/>
            <person name="Raposo P."/>
            <person name="Froufe H.J.C."/>
            <person name="Barroso C.S."/>
            <person name="Egas C."/>
        </authorList>
    </citation>
    <scope>NUCLEOTIDE SEQUENCE [LARGE SCALE GENOMIC DNA]</scope>
    <source>
        <strain evidence="3 4">KCTC 52599</strain>
    </source>
</reference>
<feature type="chain" id="PRO_5017476361" evidence="1">
    <location>
        <begin position="22"/>
        <end position="416"/>
    </location>
</feature>
<protein>
    <submittedName>
        <fullName evidence="3">Esterase-like activity of phytase</fullName>
    </submittedName>
</protein>
<accession>A0A399EQ04</accession>
<dbReference type="OrthoDB" id="9803927at2"/>
<name>A0A399EQ04_9DEIN</name>
<dbReference type="AlphaFoldDB" id="A0A399EQ04"/>
<evidence type="ECO:0000256" key="1">
    <source>
        <dbReference type="SAM" id="SignalP"/>
    </source>
</evidence>
<organism evidence="3 4">
    <name type="scientific">Meiothermus luteus</name>
    <dbReference type="NCBI Taxonomy" id="2026184"/>
    <lineage>
        <taxon>Bacteria</taxon>
        <taxon>Thermotogati</taxon>
        <taxon>Deinococcota</taxon>
        <taxon>Deinococci</taxon>
        <taxon>Thermales</taxon>
        <taxon>Thermaceae</taxon>
        <taxon>Meiothermus</taxon>
    </lineage>
</organism>
<dbReference type="Proteomes" id="UP000265800">
    <property type="component" value="Unassembled WGS sequence"/>
</dbReference>
<dbReference type="Pfam" id="PF13449">
    <property type="entry name" value="Phytase-like"/>
    <property type="match status" value="1"/>
</dbReference>
<dbReference type="InterPro" id="IPR027372">
    <property type="entry name" value="Phytase-like_dom"/>
</dbReference>
<dbReference type="PANTHER" id="PTHR37957:SF1">
    <property type="entry name" value="PHYTASE-LIKE DOMAIN-CONTAINING PROTEIN"/>
    <property type="match status" value="1"/>
</dbReference>